<dbReference type="Proteomes" id="UP000246352">
    <property type="component" value="Unassembled WGS sequence"/>
</dbReference>
<comment type="caution">
    <text evidence="2">The sequence shown here is derived from an EMBL/GenBank/DDBJ whole genome shotgun (WGS) entry which is preliminary data.</text>
</comment>
<accession>A0A317PD69</accession>
<organism evidence="2 3">
    <name type="scientific">Hoeflea marina</name>
    <dbReference type="NCBI Taxonomy" id="274592"/>
    <lineage>
        <taxon>Bacteria</taxon>
        <taxon>Pseudomonadati</taxon>
        <taxon>Pseudomonadota</taxon>
        <taxon>Alphaproteobacteria</taxon>
        <taxon>Hyphomicrobiales</taxon>
        <taxon>Rhizobiaceae</taxon>
        <taxon>Hoeflea</taxon>
    </lineage>
</organism>
<evidence type="ECO:0000313" key="3">
    <source>
        <dbReference type="Proteomes" id="UP000246352"/>
    </source>
</evidence>
<dbReference type="InterPro" id="IPR044922">
    <property type="entry name" value="DUF2063_N_sf"/>
</dbReference>
<gene>
    <name evidence="2" type="ORF">DFR52_107122</name>
</gene>
<proteinExistence type="predicted"/>
<dbReference type="AlphaFoldDB" id="A0A317PD69"/>
<feature type="domain" description="Putative DNA-binding" evidence="1">
    <location>
        <begin position="1"/>
        <end position="92"/>
    </location>
</feature>
<dbReference type="EMBL" id="QGTR01000007">
    <property type="protein sequence ID" value="PWV97210.1"/>
    <property type="molecule type" value="Genomic_DNA"/>
</dbReference>
<keyword evidence="3" id="KW-1185">Reference proteome</keyword>
<sequence length="257" mass="26930">MQAGFAASLLAPDLPVPAGVVGPRGKKAGKRFAVYRNNVAVGLAGALGDIFPVVRKLVGDGFFRAMALVYVAQEPPGSPLMFEYGQGFAAFLEDFEPVSQLLYLPDVARLERAWLDAFHAADVEPLDPGALGRVAPEALAELTFTVHPATRIIDSDFAIVSIFSASREDQDISGIRPRQAQSALVTRPGDWVEVRGLPPGASTLFKALIAGVRLGEAAGDALAAHPQFDLPAALAAMLEAGVFIRCAARAPAGSLSA</sequence>
<dbReference type="InterPro" id="IPR018640">
    <property type="entry name" value="DUF2063"/>
</dbReference>
<name>A0A317PD69_9HYPH</name>
<dbReference type="GO" id="GO:0003677">
    <property type="term" value="F:DNA binding"/>
    <property type="evidence" value="ECO:0007669"/>
    <property type="project" value="UniProtKB-KW"/>
</dbReference>
<protein>
    <submittedName>
        <fullName evidence="2">Putative DNA-binding protein</fullName>
    </submittedName>
</protein>
<reference evidence="2 3" key="1">
    <citation type="submission" date="2018-05" db="EMBL/GenBank/DDBJ databases">
        <title>Genomic Encyclopedia of Type Strains, Phase IV (KMG-IV): sequencing the most valuable type-strain genomes for metagenomic binning, comparative biology and taxonomic classification.</title>
        <authorList>
            <person name="Goeker M."/>
        </authorList>
    </citation>
    <scope>NUCLEOTIDE SEQUENCE [LARGE SCALE GENOMIC DNA]</scope>
    <source>
        <strain evidence="2 3">DSM 16791</strain>
    </source>
</reference>
<keyword evidence="2" id="KW-0238">DNA-binding</keyword>
<dbReference type="Pfam" id="PF09836">
    <property type="entry name" value="DUF2063"/>
    <property type="match status" value="1"/>
</dbReference>
<evidence type="ECO:0000313" key="2">
    <source>
        <dbReference type="EMBL" id="PWV97210.1"/>
    </source>
</evidence>
<dbReference type="Gene3D" id="1.10.150.690">
    <property type="entry name" value="DUF2063"/>
    <property type="match status" value="1"/>
</dbReference>
<evidence type="ECO:0000259" key="1">
    <source>
        <dbReference type="Pfam" id="PF09836"/>
    </source>
</evidence>